<dbReference type="Proteomes" id="UP000261111">
    <property type="component" value="Unassembled WGS sequence"/>
</dbReference>
<dbReference type="AlphaFoldDB" id="A0A3E2WWS2"/>
<evidence type="ECO:0000313" key="2">
    <source>
        <dbReference type="Proteomes" id="UP000261111"/>
    </source>
</evidence>
<protein>
    <submittedName>
        <fullName evidence="1">Uncharacterized protein</fullName>
    </submittedName>
</protein>
<gene>
    <name evidence="1" type="ORF">DWX41_10045</name>
</gene>
<name>A0A3E2WWS2_9FIRM</name>
<dbReference type="RefSeq" id="WP_049915895.1">
    <property type="nucleotide sequence ID" value="NZ_QVIA01000009.1"/>
</dbReference>
<comment type="caution">
    <text evidence="1">The sequence shown here is derived from an EMBL/GenBank/DDBJ whole genome shotgun (WGS) entry which is preliminary data.</text>
</comment>
<dbReference type="EMBL" id="QVIA01000009">
    <property type="protein sequence ID" value="RGC32391.1"/>
    <property type="molecule type" value="Genomic_DNA"/>
</dbReference>
<reference evidence="1 2" key="1">
    <citation type="submission" date="2018-08" db="EMBL/GenBank/DDBJ databases">
        <title>A genome reference for cultivated species of the human gut microbiota.</title>
        <authorList>
            <person name="Zou Y."/>
            <person name="Xue W."/>
            <person name="Luo G."/>
        </authorList>
    </citation>
    <scope>NUCLEOTIDE SEQUENCE [LARGE SCALE GENOMIC DNA]</scope>
    <source>
        <strain evidence="1 2">AF19-21</strain>
    </source>
</reference>
<organism evidence="1 2">
    <name type="scientific">Hungatella hathewayi</name>
    <dbReference type="NCBI Taxonomy" id="154046"/>
    <lineage>
        <taxon>Bacteria</taxon>
        <taxon>Bacillati</taxon>
        <taxon>Bacillota</taxon>
        <taxon>Clostridia</taxon>
        <taxon>Lachnospirales</taxon>
        <taxon>Lachnospiraceae</taxon>
        <taxon>Hungatella</taxon>
    </lineage>
</organism>
<dbReference type="GeneID" id="93334243"/>
<proteinExistence type="predicted"/>
<accession>A0A3E2WWS2</accession>
<sequence length="318" mass="36095">MGKIRFVSYAPDTSQSIYNDAVFKLLADQQVVAVLPGMNGSYDRKNETFNKVEAVSFPDYNLDSYDDIIIICSYLPGNREDSVYSEARIYYGSSEGRFFLENSLTKKVNAEVPDKTIQNILSAIQQGTAPAESVQKEEPVEPQTDSYWKRAFADYVQTTHDPNGVTGYRLIYIDSDDIPELAVIGSCEAAGSSIVTYANRQTYETELYRLGFSYIEKENMLCNSEGLMDSYKDRVYSMIDGQLTLIAEGNYGVEDYQNKEYDNNGRLVYKYFWNGIAMAEEDYISSLNEIYDKTKATEGYDRDVFYSAEELLAVLESN</sequence>
<evidence type="ECO:0000313" key="1">
    <source>
        <dbReference type="EMBL" id="RGC32391.1"/>
    </source>
</evidence>